<keyword evidence="2" id="KW-0472">Membrane</keyword>
<evidence type="ECO:0008006" key="5">
    <source>
        <dbReference type="Google" id="ProtNLM"/>
    </source>
</evidence>
<evidence type="ECO:0000256" key="2">
    <source>
        <dbReference type="SAM" id="Phobius"/>
    </source>
</evidence>
<accession>A0A1F6WNS3</accession>
<sequence>MFENVFNNGRTRKRQSSSSDNSPHFLRRNIVNDIGAHNMERDVVIKLGNGVESISRKMSLRDKATPSSISHNSSLKPHKRTVRGKFTIFVVAIIALVIIFWIVGTVFFHRASIIVEPITYTGSVDKVMTAVSQPSSETDVPFRTMAMSHTESTILKADGEEEVVSYAKGRIVIFNETSSQQRFREETRFKSSQGLIFKLPKGDGVSVPAGSSSRPGSIEVEVIAEKPGPDYNIGLSDFTIPGWDEINDARFKTQYARSKTSMSGGVLGTRPVVASGAKDSAVQELLEKSKKVLTEKIILEKPKDMFLPSSGMYYHNQEPAITTLDEQAKVELTVSVTAVIFQHDAFADALARLLSGDKVESDSQHFVLHNPDDIMVEFSPETNMSLRTFTDSALSPTSLRFRVTGYPLISKVVDVGALKKNLAGKRINEISEVLDSLIGIRRVVTHIKPIWQSHIPMILDDISVEIKYPKRTSQVAR</sequence>
<evidence type="ECO:0000256" key="1">
    <source>
        <dbReference type="SAM" id="MobiDB-lite"/>
    </source>
</evidence>
<dbReference type="Proteomes" id="UP000179448">
    <property type="component" value="Unassembled WGS sequence"/>
</dbReference>
<comment type="caution">
    <text evidence="3">The sequence shown here is derived from an EMBL/GenBank/DDBJ whole genome shotgun (WGS) entry which is preliminary data.</text>
</comment>
<dbReference type="STRING" id="1801766.A2997_00425"/>
<dbReference type="EMBL" id="MFUQ01000015">
    <property type="protein sequence ID" value="OGI83552.1"/>
    <property type="molecule type" value="Genomic_DNA"/>
</dbReference>
<gene>
    <name evidence="3" type="ORF">A2997_00425</name>
</gene>
<keyword evidence="2" id="KW-0812">Transmembrane</keyword>
<proteinExistence type="predicted"/>
<evidence type="ECO:0000313" key="3">
    <source>
        <dbReference type="EMBL" id="OGI83552.1"/>
    </source>
</evidence>
<protein>
    <recommendedName>
        <fullName evidence="5">Baseplate protein J-like domain-containing protein</fullName>
    </recommendedName>
</protein>
<feature type="region of interest" description="Disordered" evidence="1">
    <location>
        <begin position="1"/>
        <end position="24"/>
    </location>
</feature>
<keyword evidence="2" id="KW-1133">Transmembrane helix</keyword>
<evidence type="ECO:0000313" key="4">
    <source>
        <dbReference type="Proteomes" id="UP000179448"/>
    </source>
</evidence>
<dbReference type="AlphaFoldDB" id="A0A1F6WNS3"/>
<name>A0A1F6WNS3_9BACT</name>
<feature type="transmembrane region" description="Helical" evidence="2">
    <location>
        <begin position="86"/>
        <end position="108"/>
    </location>
</feature>
<reference evidence="3 4" key="1">
    <citation type="journal article" date="2016" name="Nat. Commun.">
        <title>Thousands of microbial genomes shed light on interconnected biogeochemical processes in an aquifer system.</title>
        <authorList>
            <person name="Anantharaman K."/>
            <person name="Brown C.T."/>
            <person name="Hug L.A."/>
            <person name="Sharon I."/>
            <person name="Castelle C.J."/>
            <person name="Probst A.J."/>
            <person name="Thomas B.C."/>
            <person name="Singh A."/>
            <person name="Wilkins M.J."/>
            <person name="Karaoz U."/>
            <person name="Brodie E.L."/>
            <person name="Williams K.H."/>
            <person name="Hubbard S.S."/>
            <person name="Banfield J.F."/>
        </authorList>
    </citation>
    <scope>NUCLEOTIDE SEQUENCE [LARGE SCALE GENOMIC DNA]</scope>
</reference>
<organism evidence="3 4">
    <name type="scientific">Candidatus Nomurabacteria bacterium RIFCSPLOWO2_01_FULL_36_10b</name>
    <dbReference type="NCBI Taxonomy" id="1801766"/>
    <lineage>
        <taxon>Bacteria</taxon>
        <taxon>Candidatus Nomuraibacteriota</taxon>
    </lineage>
</organism>